<dbReference type="GO" id="GO:0006633">
    <property type="term" value="P:fatty acid biosynthetic process"/>
    <property type="evidence" value="ECO:0007669"/>
    <property type="project" value="TreeGrafter"/>
</dbReference>
<protein>
    <recommendedName>
        <fullName evidence="2">Thioredoxin domain-containing protein</fullName>
    </recommendedName>
</protein>
<dbReference type="GO" id="GO:0004315">
    <property type="term" value="F:3-oxoacyl-[acyl-carrier-protein] synthase activity"/>
    <property type="evidence" value="ECO:0007669"/>
    <property type="project" value="TreeGrafter"/>
</dbReference>
<sequence length="378" mass="42446">MDYDTIAITGMGVVSSIGTTLEVFTRSLKKNRSGLTSLNRFDPSPFHATRSFEISDFKLEGKNARALMRINKNAQYTIAAAREALHRADYPLEVNPYEVGLVLGSSFLDVALVTKYMTDVLKSRLKDYRPLQFPNTVPNATAAHTAIELKIRGPNISLISMQNGAFCAVEYAIRMLRTDQVKMVLVGGVDVFSRERFLYFQQLERIAGSKGSEIHIPFAQERNGFILGEGCGILALEKTEDARKRGALIMAEIRSLVSTYFPCPITEPLVADLPNTRLLYDRLLETANLEKGNIVVDFYADWCKPCNQLSSIIAQVSREFTHITFIKVNIDTFSNIRSHYNIKSIPTLIYFKNGSKIFRSTGLMSKNQLANKLKVLYS</sequence>
<evidence type="ECO:0000256" key="1">
    <source>
        <dbReference type="ARBA" id="ARBA00022679"/>
    </source>
</evidence>
<comment type="caution">
    <text evidence="3">The sequence shown here is derived from an EMBL/GenBank/DDBJ whole genome shotgun (WGS) entry which is preliminary data.</text>
</comment>
<dbReference type="InterPro" id="IPR014030">
    <property type="entry name" value="Ketoacyl_synth_N"/>
</dbReference>
<dbReference type="PRINTS" id="PR00421">
    <property type="entry name" value="THIOREDOXIN"/>
</dbReference>
<proteinExistence type="predicted"/>
<dbReference type="InterPro" id="IPR036249">
    <property type="entry name" value="Thioredoxin-like_sf"/>
</dbReference>
<dbReference type="Pfam" id="PF00109">
    <property type="entry name" value="ketoacyl-synt"/>
    <property type="match status" value="1"/>
</dbReference>
<dbReference type="CDD" id="cd02947">
    <property type="entry name" value="TRX_family"/>
    <property type="match status" value="1"/>
</dbReference>
<keyword evidence="1" id="KW-0808">Transferase</keyword>
<name>A0A0F9K4E4_9ZZZZ</name>
<organism evidence="3">
    <name type="scientific">marine sediment metagenome</name>
    <dbReference type="NCBI Taxonomy" id="412755"/>
    <lineage>
        <taxon>unclassified sequences</taxon>
        <taxon>metagenomes</taxon>
        <taxon>ecological metagenomes</taxon>
    </lineage>
</organism>
<accession>A0A0F9K4E4</accession>
<dbReference type="AlphaFoldDB" id="A0A0F9K4E4"/>
<dbReference type="InterPro" id="IPR000794">
    <property type="entry name" value="Beta-ketoacyl_synthase"/>
</dbReference>
<dbReference type="PANTHER" id="PTHR11712:SF336">
    <property type="entry name" value="3-OXOACYL-[ACYL-CARRIER-PROTEIN] SYNTHASE, MITOCHONDRIAL"/>
    <property type="match status" value="1"/>
</dbReference>
<dbReference type="Pfam" id="PF00085">
    <property type="entry name" value="Thioredoxin"/>
    <property type="match status" value="1"/>
</dbReference>
<dbReference type="SUPFAM" id="SSF53901">
    <property type="entry name" value="Thiolase-like"/>
    <property type="match status" value="1"/>
</dbReference>
<dbReference type="PROSITE" id="PS51352">
    <property type="entry name" value="THIOREDOXIN_2"/>
    <property type="match status" value="1"/>
</dbReference>
<evidence type="ECO:0000313" key="3">
    <source>
        <dbReference type="EMBL" id="KKM76979.1"/>
    </source>
</evidence>
<feature type="domain" description="Thioredoxin" evidence="2">
    <location>
        <begin position="255"/>
        <end position="378"/>
    </location>
</feature>
<dbReference type="InterPro" id="IPR016039">
    <property type="entry name" value="Thiolase-like"/>
</dbReference>
<dbReference type="InterPro" id="IPR013766">
    <property type="entry name" value="Thioredoxin_domain"/>
</dbReference>
<dbReference type="SUPFAM" id="SSF52833">
    <property type="entry name" value="Thioredoxin-like"/>
    <property type="match status" value="1"/>
</dbReference>
<dbReference type="Gene3D" id="3.40.47.10">
    <property type="match status" value="1"/>
</dbReference>
<dbReference type="Gene3D" id="3.40.30.10">
    <property type="entry name" value="Glutaredoxin"/>
    <property type="match status" value="1"/>
</dbReference>
<dbReference type="PANTHER" id="PTHR11712">
    <property type="entry name" value="POLYKETIDE SYNTHASE-RELATED"/>
    <property type="match status" value="1"/>
</dbReference>
<reference evidence="3" key="1">
    <citation type="journal article" date="2015" name="Nature">
        <title>Complex archaea that bridge the gap between prokaryotes and eukaryotes.</title>
        <authorList>
            <person name="Spang A."/>
            <person name="Saw J.H."/>
            <person name="Jorgensen S.L."/>
            <person name="Zaremba-Niedzwiedzka K."/>
            <person name="Martijn J."/>
            <person name="Lind A.E."/>
            <person name="van Eijk R."/>
            <person name="Schleper C."/>
            <person name="Guy L."/>
            <person name="Ettema T.J."/>
        </authorList>
    </citation>
    <scope>NUCLEOTIDE SEQUENCE</scope>
</reference>
<dbReference type="EMBL" id="LAZR01008716">
    <property type="protein sequence ID" value="KKM76979.1"/>
    <property type="molecule type" value="Genomic_DNA"/>
</dbReference>
<gene>
    <name evidence="3" type="ORF">LCGC14_1374730</name>
</gene>
<evidence type="ECO:0000259" key="2">
    <source>
        <dbReference type="PROSITE" id="PS51352"/>
    </source>
</evidence>